<organism evidence="3 4">
    <name type="scientific">Riccia sorocarpa</name>
    <dbReference type="NCBI Taxonomy" id="122646"/>
    <lineage>
        <taxon>Eukaryota</taxon>
        <taxon>Viridiplantae</taxon>
        <taxon>Streptophyta</taxon>
        <taxon>Embryophyta</taxon>
        <taxon>Marchantiophyta</taxon>
        <taxon>Marchantiopsida</taxon>
        <taxon>Marchantiidae</taxon>
        <taxon>Marchantiales</taxon>
        <taxon>Ricciaceae</taxon>
        <taxon>Riccia</taxon>
    </lineage>
</organism>
<feature type="region of interest" description="Disordered" evidence="1">
    <location>
        <begin position="815"/>
        <end position="844"/>
    </location>
</feature>
<proteinExistence type="predicted"/>
<dbReference type="AlphaFoldDB" id="A0ABD3G858"/>
<comment type="caution">
    <text evidence="3">The sequence shown here is derived from an EMBL/GenBank/DDBJ whole genome shotgun (WGS) entry which is preliminary data.</text>
</comment>
<dbReference type="PANTHER" id="PTHR14374:SF0">
    <property type="entry name" value="TRAFFICKING PROTEIN PARTICLE COMPLEX SUBUNIT 11"/>
    <property type="match status" value="1"/>
</dbReference>
<dbReference type="Pfam" id="PF11817">
    <property type="entry name" value="Foie-gras_1"/>
    <property type="match status" value="1"/>
</dbReference>
<accession>A0ABD3G858</accession>
<evidence type="ECO:0000256" key="1">
    <source>
        <dbReference type="SAM" id="MobiDB-lite"/>
    </source>
</evidence>
<protein>
    <recommendedName>
        <fullName evidence="2">Trafficking protein particle complex subunit 11 domain-containing protein</fullName>
    </recommendedName>
</protein>
<dbReference type="InterPro" id="IPR021773">
    <property type="entry name" value="TPC11"/>
</dbReference>
<dbReference type="EMBL" id="JBJQOH010000008">
    <property type="protein sequence ID" value="KAL3675158.1"/>
    <property type="molecule type" value="Genomic_DNA"/>
</dbReference>
<evidence type="ECO:0000259" key="2">
    <source>
        <dbReference type="Pfam" id="PF11817"/>
    </source>
</evidence>
<evidence type="ECO:0000313" key="3">
    <source>
        <dbReference type="EMBL" id="KAL3675158.1"/>
    </source>
</evidence>
<feature type="domain" description="Trafficking protein particle complex subunit 11" evidence="2">
    <location>
        <begin position="254"/>
        <end position="528"/>
    </location>
</feature>
<feature type="compositionally biased region" description="Low complexity" evidence="1">
    <location>
        <begin position="815"/>
        <end position="839"/>
    </location>
</feature>
<dbReference type="Proteomes" id="UP001633002">
    <property type="component" value="Unassembled WGS sequence"/>
</dbReference>
<reference evidence="3 4" key="1">
    <citation type="submission" date="2024-09" db="EMBL/GenBank/DDBJ databases">
        <title>Chromosome-scale assembly of Riccia sorocarpa.</title>
        <authorList>
            <person name="Paukszto L."/>
        </authorList>
    </citation>
    <scope>NUCLEOTIDE SEQUENCE [LARGE SCALE GENOMIC DNA]</scope>
    <source>
        <strain evidence="3">LP-2024</strain>
        <tissue evidence="3">Aerial parts of the thallus</tissue>
    </source>
</reference>
<keyword evidence="4" id="KW-1185">Reference proteome</keyword>
<name>A0ABD3G858_9MARC</name>
<evidence type="ECO:0000313" key="4">
    <source>
        <dbReference type="Proteomes" id="UP001633002"/>
    </source>
</evidence>
<gene>
    <name evidence="3" type="ORF">R1sor_025106</name>
</gene>
<dbReference type="PANTHER" id="PTHR14374">
    <property type="entry name" value="FOIE GRAS"/>
    <property type="match status" value="1"/>
</dbReference>
<sequence length="1207" mass="133148">MDQYPEELRTPPMPLVALVGMPELHSAISLSLHTEQLPLNTLAIPDISKISIIGGKEKKPVDARMPPPVGILKADWLAKHRTRSPAVLAVLLSCEQVYGDPAQWLQVFSNIDTIKGVIRGRNIKLVVAVVQPSVLGDMNEDRLTALRKRAEVDAKNCLTFVTHESELKRSLLRLGSVMGELASMYYRDEGRRVKLRIEKKAYSSLELSVRYNFKVAVYAEFRRDWVTALKFYETAYSLLQEVITAHMELQPVQRIVELKAVAEQLHFKISTLLLHSGKESEAVKWFRQHIAWYKRLVGPPEGAFLHWAWVCKQYQVFAELLDNSLVTASPVTASTPSPGPPVTDRELQPGYYLQIAASYMVLRRRCFESALATFEAFEEEGAVDVLAGPREEIGPPLYVGQAPRVLKRGSTVDLQSPTEAEFMRHVMAVEKSFAHTHATIDLLTRAHEHFKKIQAFRMIYQLGSEMGREYFNAREYEKAKRLFDSVSGMYRKEAWVSILGATLGYLRECARQLGLLQEYIEYALELASLPIPATFGPDVEHAVVSGPEVGPAGPLGQFQSEQVHREVVGLLQGSTSVLPAREGETGMAVTEEHPVALEIDLVSPLRICLSAYVAFHEQVVKPGIKTSFTLSLVTHLPLSLRILELEIHFNQPRCNVILRSNGDAVPDNLRSNKKGEPAESIPCRNDYDLELEPSKWKRFTVDILPDHSGKLECLAVVARVGPFATLRCQVEGSATQSGIFLWMYEPGLDTSPVKDSSLGYFGQKMLQVEEAEPLVSVELFASGPALVGETFPVRILVTSKGHPVRGGELDVYLGAPNPAPAATPRSTSPGSSSTGPGPAEILRAGEEGDSKPYLEFTGPLQLPSLEPDEEWATTVYMRWSEAKPVNLMAFLGYQLKENLISDEAGSPCPRLRVQKSLFLLCEEALDVSYQYVAPFRKDFLLEGGLAAEQSKTTVALPLDEASIFVVTLKNSSSLTVYVDSINVVERDAAVCSIRKSANRGDKGGVRLSPDQVFTQLFHVRPLVVSSGVNIGPIEICWRRELPVGNASASPDIPVEISQGFADPVTRLFSLDPVLVESPPLIVTFDCPPSALLGVPFMCSMNMQNTTSSLQEVSFSVFDTQSFIFSGAHSDTLSILPKSSFALSYKLVPIAAGMQQLPQVRFTSTRYDAGFQPSSLSTQLFIYPSAHVVDPQKTEQSALGNPGIPSVS</sequence>